<proteinExistence type="predicted"/>
<evidence type="ECO:0000259" key="2">
    <source>
        <dbReference type="Pfam" id="PF25438"/>
    </source>
</evidence>
<gene>
    <name evidence="3" type="ORF">PG996_004688</name>
</gene>
<protein>
    <recommendedName>
        <fullName evidence="2">DUF7896 domain-containing protein</fullName>
    </recommendedName>
</protein>
<evidence type="ECO:0000313" key="3">
    <source>
        <dbReference type="EMBL" id="KAK8078518.1"/>
    </source>
</evidence>
<name>A0ABR1W4Y0_9PEZI</name>
<dbReference type="Pfam" id="PF25438">
    <property type="entry name" value="DUF7896"/>
    <property type="match status" value="1"/>
</dbReference>
<dbReference type="Proteomes" id="UP001446871">
    <property type="component" value="Unassembled WGS sequence"/>
</dbReference>
<feature type="region of interest" description="Disordered" evidence="1">
    <location>
        <begin position="521"/>
        <end position="556"/>
    </location>
</feature>
<sequence>MNRGPEVDFEIQQLREALRQKDFQTQAAVEAAHRARQELWQYQTQFQQPQSSSPSNLDVPSPVCNEFQLSGASHMAASFEQDDAASRRTCQGQAPIATQHIAVQNTPRSSIRTNQDHPIVKRPRTMSQQAPRAHHMDRSTTNPSTRSAGAGPFVGGPITPPPKPNGPTMMTANNSVNMYEYMGQDENANTYTSYPNGIPINRAHSMRRHRSDMPTVNESIIMDPAAYIAMLPADEESYLPSSMPTHNQFDMDFAQYNNGNASVCGSMTSAPTLDTAMSRDNSSFGNPSMTHAMDRVNIQSQQSFSGMMPPMESPQTSLMGSGGNSPLGKRNAPHDEDLLAVGSNLDGQYYSSSAPMDTLLVSQDMSRSASNASMCSIKSASSLSARAKETLQQQNARSKSMLLKPKPASELKACESQQNAKKDGKTPIAKAKYVRPKQPKVFCNECTEHPEGFRGDHELRRHRDAKHPQQGVVKKWICVDPHSVGLPIGVPVVNPLNKCKACTSRKKYGAYYNAAAHLRRTHFKEKPSRAKNKSGGGPRSEEEKRGGKGGGDWPPMPELKNWMKEIYVHQDELEAEEDEEVDDEVNSGTGGSLPHTEVELASIGSVHHDYASKMPETVLTEIDCGFNPAETMNINPDSMPLYTNHIPLSSANFDFAGSPMSPNFMAYMAAHNQMNAPPQYGSVVSSNDTVTPMTAFNDATDNFEEMHFDMAYPQ</sequence>
<reference evidence="3 4" key="1">
    <citation type="submission" date="2023-01" db="EMBL/GenBank/DDBJ databases">
        <title>Analysis of 21 Apiospora genomes using comparative genomics revels a genus with tremendous synthesis potential of carbohydrate active enzymes and secondary metabolites.</title>
        <authorList>
            <person name="Sorensen T."/>
        </authorList>
    </citation>
    <scope>NUCLEOTIDE SEQUENCE [LARGE SCALE GENOMIC DNA]</scope>
    <source>
        <strain evidence="3 4">CBS 83171</strain>
    </source>
</reference>
<keyword evidence="4" id="KW-1185">Reference proteome</keyword>
<evidence type="ECO:0000313" key="4">
    <source>
        <dbReference type="Proteomes" id="UP001446871"/>
    </source>
</evidence>
<feature type="compositionally biased region" description="Acidic residues" evidence="1">
    <location>
        <begin position="574"/>
        <end position="585"/>
    </location>
</feature>
<dbReference type="PANTHER" id="PTHR42031:SF1">
    <property type="entry name" value="KEY LIME PATHOGENICITY PROTEIN"/>
    <property type="match status" value="1"/>
</dbReference>
<comment type="caution">
    <text evidence="3">The sequence shown here is derived from an EMBL/GenBank/DDBJ whole genome shotgun (WGS) entry which is preliminary data.</text>
</comment>
<feature type="region of interest" description="Disordered" evidence="1">
    <location>
        <begin position="574"/>
        <end position="594"/>
    </location>
</feature>
<feature type="domain" description="DUF7896" evidence="2">
    <location>
        <begin position="473"/>
        <end position="566"/>
    </location>
</feature>
<dbReference type="EMBL" id="JAQQWM010000002">
    <property type="protein sequence ID" value="KAK8078518.1"/>
    <property type="molecule type" value="Genomic_DNA"/>
</dbReference>
<evidence type="ECO:0000256" key="1">
    <source>
        <dbReference type="SAM" id="MobiDB-lite"/>
    </source>
</evidence>
<organism evidence="3 4">
    <name type="scientific">Apiospora saccharicola</name>
    <dbReference type="NCBI Taxonomy" id="335842"/>
    <lineage>
        <taxon>Eukaryota</taxon>
        <taxon>Fungi</taxon>
        <taxon>Dikarya</taxon>
        <taxon>Ascomycota</taxon>
        <taxon>Pezizomycotina</taxon>
        <taxon>Sordariomycetes</taxon>
        <taxon>Xylariomycetidae</taxon>
        <taxon>Amphisphaeriales</taxon>
        <taxon>Apiosporaceae</taxon>
        <taxon>Apiospora</taxon>
    </lineage>
</organism>
<dbReference type="InterPro" id="IPR057218">
    <property type="entry name" value="DUF7896"/>
</dbReference>
<feature type="region of interest" description="Disordered" evidence="1">
    <location>
        <begin position="308"/>
        <end position="327"/>
    </location>
</feature>
<feature type="region of interest" description="Disordered" evidence="1">
    <location>
        <begin position="111"/>
        <end position="166"/>
    </location>
</feature>
<dbReference type="PANTHER" id="PTHR42031">
    <property type="entry name" value="KEY LIME PATHOGENICITY PROTEIN"/>
    <property type="match status" value="1"/>
</dbReference>
<accession>A0ABR1W4Y0</accession>